<gene>
    <name evidence="1" type="ORF">RF11_13964</name>
</gene>
<evidence type="ECO:0000313" key="1">
    <source>
        <dbReference type="EMBL" id="KII60991.1"/>
    </source>
</evidence>
<accession>A0A0C2MH51</accession>
<dbReference type="AlphaFoldDB" id="A0A0C2MH51"/>
<name>A0A0C2MH51_THEKT</name>
<sequence length="213" mass="24989">MGKYRIFLRIVIFLTTLFVNWKIKNPSLATKHKHFSEENRLISVNTSFRFCCIQTSSQRYNWAKGCEIHFLKSELSRALDFFKSPKNIKSCSAFLIGDDSIIPFLPNLKSFVVNSDTKVVWRIKEHSILDRESFLDMFVRRSSFDCLSDVNLCAKSTGRTIKQFPYKEFNFDPKNSKKLLESHSKKKVIPYFLSIPNQHISYVMFILQNINVH</sequence>
<comment type="caution">
    <text evidence="1">The sequence shown here is derived from an EMBL/GenBank/DDBJ whole genome shotgun (WGS) entry which is preliminary data.</text>
</comment>
<organism evidence="1 2">
    <name type="scientific">Thelohanellus kitauei</name>
    <name type="common">Myxosporean</name>
    <dbReference type="NCBI Taxonomy" id="669202"/>
    <lineage>
        <taxon>Eukaryota</taxon>
        <taxon>Metazoa</taxon>
        <taxon>Cnidaria</taxon>
        <taxon>Myxozoa</taxon>
        <taxon>Myxosporea</taxon>
        <taxon>Bivalvulida</taxon>
        <taxon>Platysporina</taxon>
        <taxon>Myxobolidae</taxon>
        <taxon>Thelohanellus</taxon>
    </lineage>
</organism>
<dbReference type="Proteomes" id="UP000031668">
    <property type="component" value="Unassembled WGS sequence"/>
</dbReference>
<protein>
    <submittedName>
        <fullName evidence="1">Uncharacterized protein</fullName>
    </submittedName>
</protein>
<keyword evidence="2" id="KW-1185">Reference proteome</keyword>
<proteinExistence type="predicted"/>
<dbReference type="EMBL" id="JWZT01005390">
    <property type="protein sequence ID" value="KII60991.1"/>
    <property type="molecule type" value="Genomic_DNA"/>
</dbReference>
<reference evidence="1 2" key="1">
    <citation type="journal article" date="2014" name="Genome Biol. Evol.">
        <title>The genome of the myxosporean Thelohanellus kitauei shows adaptations to nutrient acquisition within its fish host.</title>
        <authorList>
            <person name="Yang Y."/>
            <person name="Xiong J."/>
            <person name="Zhou Z."/>
            <person name="Huo F."/>
            <person name="Miao W."/>
            <person name="Ran C."/>
            <person name="Liu Y."/>
            <person name="Zhang J."/>
            <person name="Feng J."/>
            <person name="Wang M."/>
            <person name="Wang M."/>
            <person name="Wang L."/>
            <person name="Yao B."/>
        </authorList>
    </citation>
    <scope>NUCLEOTIDE SEQUENCE [LARGE SCALE GENOMIC DNA]</scope>
    <source>
        <strain evidence="1">Wuqing</strain>
    </source>
</reference>
<evidence type="ECO:0000313" key="2">
    <source>
        <dbReference type="Proteomes" id="UP000031668"/>
    </source>
</evidence>